<sequence>MSVNTVAIAFKARNKDNRYLCDGIECGDWEDEFLDTMVLSDATLIIRNDLSKLDKKDIEDFYQFIAALPMSNDVQFIKDNYDPVEVELTPDQLRIVRERNDW</sequence>
<reference evidence="1 2" key="1">
    <citation type="submission" date="2022-05" db="EMBL/GenBank/DDBJ databases">
        <title>Genome Sequencing of Bee-Associated Microbes.</title>
        <authorList>
            <person name="Dunlap C."/>
        </authorList>
    </citation>
    <scope>NUCLEOTIDE SEQUENCE [LARGE SCALE GENOMIC DNA]</scope>
    <source>
        <strain evidence="1 2">NRRL B-04010</strain>
    </source>
</reference>
<accession>A0ABT4H6T0</accession>
<protein>
    <recommendedName>
        <fullName evidence="3">Phage protein</fullName>
    </recommendedName>
</protein>
<comment type="caution">
    <text evidence="1">The sequence shown here is derived from an EMBL/GenBank/DDBJ whole genome shotgun (WGS) entry which is preliminary data.</text>
</comment>
<organism evidence="1 2">
    <name type="scientific">Paenibacillus alvei</name>
    <name type="common">Bacillus alvei</name>
    <dbReference type="NCBI Taxonomy" id="44250"/>
    <lineage>
        <taxon>Bacteria</taxon>
        <taxon>Bacillati</taxon>
        <taxon>Bacillota</taxon>
        <taxon>Bacilli</taxon>
        <taxon>Bacillales</taxon>
        <taxon>Paenibacillaceae</taxon>
        <taxon>Paenibacillus</taxon>
    </lineage>
</organism>
<dbReference type="RefSeq" id="WP_268600894.1">
    <property type="nucleotide sequence ID" value="NZ_JAMDNP010000102.1"/>
</dbReference>
<gene>
    <name evidence="1" type="ORF">M5X12_29790</name>
</gene>
<evidence type="ECO:0008006" key="3">
    <source>
        <dbReference type="Google" id="ProtNLM"/>
    </source>
</evidence>
<name>A0ABT4H6T0_PAEAL</name>
<evidence type="ECO:0000313" key="2">
    <source>
        <dbReference type="Proteomes" id="UP001527181"/>
    </source>
</evidence>
<keyword evidence="2" id="KW-1185">Reference proteome</keyword>
<evidence type="ECO:0000313" key="1">
    <source>
        <dbReference type="EMBL" id="MCY9764688.1"/>
    </source>
</evidence>
<dbReference type="Proteomes" id="UP001527181">
    <property type="component" value="Unassembled WGS sequence"/>
</dbReference>
<dbReference type="EMBL" id="JAMDNP010000102">
    <property type="protein sequence ID" value="MCY9764688.1"/>
    <property type="molecule type" value="Genomic_DNA"/>
</dbReference>
<proteinExistence type="predicted"/>